<proteinExistence type="predicted"/>
<dbReference type="PANTHER" id="PTHR12526:SF638">
    <property type="entry name" value="SPORE COAT PROTEIN SA"/>
    <property type="match status" value="1"/>
</dbReference>
<dbReference type="InterPro" id="IPR028098">
    <property type="entry name" value="Glyco_trans_4-like_N"/>
</dbReference>
<dbReference type="RefSeq" id="WP_107960061.1">
    <property type="nucleotide sequence ID" value="NZ_QAOG01000009.1"/>
</dbReference>
<evidence type="ECO:0000259" key="1">
    <source>
        <dbReference type="Pfam" id="PF13477"/>
    </source>
</evidence>
<comment type="caution">
    <text evidence="2">The sequence shown here is derived from an EMBL/GenBank/DDBJ whole genome shotgun (WGS) entry which is preliminary data.</text>
</comment>
<dbReference type="GO" id="GO:0016757">
    <property type="term" value="F:glycosyltransferase activity"/>
    <property type="evidence" value="ECO:0007669"/>
    <property type="project" value="TreeGrafter"/>
</dbReference>
<evidence type="ECO:0000313" key="2">
    <source>
        <dbReference type="EMBL" id="PTQ58276.1"/>
    </source>
</evidence>
<dbReference type="Pfam" id="PF13692">
    <property type="entry name" value="Glyco_trans_1_4"/>
    <property type="match status" value="1"/>
</dbReference>
<feature type="domain" description="Glycosyltransferase subfamily 4-like N-terminal" evidence="1">
    <location>
        <begin position="9"/>
        <end position="151"/>
    </location>
</feature>
<gene>
    <name evidence="2" type="ORF">C8J26_3876</name>
</gene>
<dbReference type="SUPFAM" id="SSF53756">
    <property type="entry name" value="UDP-Glycosyltransferase/glycogen phosphorylase"/>
    <property type="match status" value="1"/>
</dbReference>
<reference evidence="2 3" key="1">
    <citation type="submission" date="2018-04" db="EMBL/GenBank/DDBJ databases">
        <title>Genomic Encyclopedia of Type Strains, Phase III (KMG-III): the genomes of soil and plant-associated and newly described type strains.</title>
        <authorList>
            <person name="Whitman W."/>
        </authorList>
    </citation>
    <scope>NUCLEOTIDE SEQUENCE [LARGE SCALE GENOMIC DNA]</scope>
    <source>
        <strain evidence="2 3">MA101b</strain>
    </source>
</reference>
<dbReference type="Gene3D" id="3.40.50.2000">
    <property type="entry name" value="Glycogen Phosphorylase B"/>
    <property type="match status" value="2"/>
</dbReference>
<keyword evidence="3" id="KW-1185">Reference proteome</keyword>
<dbReference type="Proteomes" id="UP000244189">
    <property type="component" value="Unassembled WGS sequence"/>
</dbReference>
<evidence type="ECO:0000313" key="3">
    <source>
        <dbReference type="Proteomes" id="UP000244189"/>
    </source>
</evidence>
<dbReference type="CDD" id="cd03808">
    <property type="entry name" value="GT4_CapM-like"/>
    <property type="match status" value="1"/>
</dbReference>
<sequence length="378" mass="41807">MLQARRTIVLSINTSWNIVNFRRNLIVRLQREGYDVVALAPRDAHSDALVAMGVRYFPVDIDSKGLSPIHDIKLATHYYRILKELRPVAFLGWTIKPNVYGSLAAHALGIPVINNISGLGTAFIKIGLLTRIVRMLYRTALARSSTVFFQNRHDRDLFVAQRLVRAPRTALLPGSGIDLAQFVPETFVPEPASETAAPVFLMVARLLRDKGVVEFADAARIVRETRPDVAFELLGFLDVQNRTAIDRDTVEGWEREGCLRYLGEAADVRPYLARATAVVLPSYREGMPRSLLEAAAMGRPLIATDVPGCTEIARAGQNAFLCAPRDARSLADAMLALLALDADARTAMGRRSREIAEREFDVSVVEARYLDAIARATA</sequence>
<organism evidence="2 3">
    <name type="scientific">Sphingomonas aurantiaca</name>
    <dbReference type="NCBI Taxonomy" id="185949"/>
    <lineage>
        <taxon>Bacteria</taxon>
        <taxon>Pseudomonadati</taxon>
        <taxon>Pseudomonadota</taxon>
        <taxon>Alphaproteobacteria</taxon>
        <taxon>Sphingomonadales</taxon>
        <taxon>Sphingomonadaceae</taxon>
        <taxon>Sphingomonas</taxon>
    </lineage>
</organism>
<dbReference type="AlphaFoldDB" id="A0A2T5GG39"/>
<dbReference type="EMBL" id="QAOG01000009">
    <property type="protein sequence ID" value="PTQ58276.1"/>
    <property type="molecule type" value="Genomic_DNA"/>
</dbReference>
<dbReference type="PANTHER" id="PTHR12526">
    <property type="entry name" value="GLYCOSYLTRANSFERASE"/>
    <property type="match status" value="1"/>
</dbReference>
<accession>A0A2T5GG39</accession>
<protein>
    <submittedName>
        <fullName evidence="2">Glycosyltransferase involved in cell wall biosynthesis</fullName>
    </submittedName>
</protein>
<keyword evidence="2" id="KW-0808">Transferase</keyword>
<dbReference type="Pfam" id="PF13477">
    <property type="entry name" value="Glyco_trans_4_2"/>
    <property type="match status" value="1"/>
</dbReference>
<name>A0A2T5GG39_9SPHN</name>